<reference evidence="11 12" key="1">
    <citation type="submission" date="2017-08" db="EMBL/GenBank/DDBJ databases">
        <title>Infants hospitalized years apart are colonized by the same room-sourced microbial strains.</title>
        <authorList>
            <person name="Brooks B."/>
            <person name="Olm M.R."/>
            <person name="Firek B.A."/>
            <person name="Baker R."/>
            <person name="Thomas B.C."/>
            <person name="Morowitz M.J."/>
            <person name="Banfield J.F."/>
        </authorList>
    </citation>
    <scope>NUCLEOTIDE SEQUENCE [LARGE SCALE GENOMIC DNA]</scope>
    <source>
        <strain evidence="11">S2_005_002_R2_33</strain>
    </source>
</reference>
<evidence type="ECO:0000256" key="6">
    <source>
        <dbReference type="ARBA" id="ARBA00022822"/>
    </source>
</evidence>
<dbReference type="Proteomes" id="UP000249082">
    <property type="component" value="Unassembled WGS sequence"/>
</dbReference>
<dbReference type="Gene3D" id="3.20.20.70">
    <property type="entry name" value="Aldolase class I"/>
    <property type="match status" value="1"/>
</dbReference>
<dbReference type="SUPFAM" id="SSF51366">
    <property type="entry name" value="Ribulose-phoshate binding barrel"/>
    <property type="match status" value="1"/>
</dbReference>
<dbReference type="NCBIfam" id="NF002295">
    <property type="entry name" value="PRK01222.1-1"/>
    <property type="match status" value="1"/>
</dbReference>
<protein>
    <recommendedName>
        <fullName evidence="4 9">N-(5'-phosphoribosyl)anthranilate isomerase</fullName>
        <shortName evidence="9">PRAI</shortName>
        <ecNumber evidence="3 9">5.3.1.24</ecNumber>
    </recommendedName>
</protein>
<comment type="caution">
    <text evidence="11">The sequence shown here is derived from an EMBL/GenBank/DDBJ whole genome shotgun (WGS) entry which is preliminary data.</text>
</comment>
<evidence type="ECO:0000256" key="2">
    <source>
        <dbReference type="ARBA" id="ARBA00004664"/>
    </source>
</evidence>
<comment type="similarity">
    <text evidence="9">Belongs to the TrpF family.</text>
</comment>
<dbReference type="UniPathway" id="UPA00035">
    <property type="reaction ID" value="UER00042"/>
</dbReference>
<dbReference type="EMBL" id="QFPX01000010">
    <property type="protein sequence ID" value="PZQ54088.1"/>
    <property type="molecule type" value="Genomic_DNA"/>
</dbReference>
<dbReference type="InterPro" id="IPR001240">
    <property type="entry name" value="PRAI_dom"/>
</dbReference>
<comment type="catalytic activity">
    <reaction evidence="1 9">
        <text>N-(5-phospho-beta-D-ribosyl)anthranilate = 1-(2-carboxyphenylamino)-1-deoxy-D-ribulose 5-phosphate</text>
        <dbReference type="Rhea" id="RHEA:21540"/>
        <dbReference type="ChEBI" id="CHEBI:18277"/>
        <dbReference type="ChEBI" id="CHEBI:58613"/>
        <dbReference type="EC" id="5.3.1.24"/>
    </reaction>
</comment>
<dbReference type="GO" id="GO:0000162">
    <property type="term" value="P:L-tryptophan biosynthetic process"/>
    <property type="evidence" value="ECO:0007669"/>
    <property type="project" value="UniProtKB-UniRule"/>
</dbReference>
<dbReference type="InterPro" id="IPR044643">
    <property type="entry name" value="TrpF_fam"/>
</dbReference>
<keyword evidence="6 9" id="KW-0822">Tryptophan biosynthesis</keyword>
<evidence type="ECO:0000256" key="1">
    <source>
        <dbReference type="ARBA" id="ARBA00001164"/>
    </source>
</evidence>
<dbReference type="GO" id="GO:0004640">
    <property type="term" value="F:phosphoribosylanthranilate isomerase activity"/>
    <property type="evidence" value="ECO:0007669"/>
    <property type="project" value="UniProtKB-UniRule"/>
</dbReference>
<organism evidence="11 12">
    <name type="scientific">Novosphingobium pentaromativorans</name>
    <dbReference type="NCBI Taxonomy" id="205844"/>
    <lineage>
        <taxon>Bacteria</taxon>
        <taxon>Pseudomonadati</taxon>
        <taxon>Pseudomonadota</taxon>
        <taxon>Alphaproteobacteria</taxon>
        <taxon>Sphingomonadales</taxon>
        <taxon>Sphingomonadaceae</taxon>
        <taxon>Novosphingobium</taxon>
    </lineage>
</organism>
<proteinExistence type="inferred from homology"/>
<evidence type="ECO:0000259" key="10">
    <source>
        <dbReference type="Pfam" id="PF00697"/>
    </source>
</evidence>
<evidence type="ECO:0000313" key="11">
    <source>
        <dbReference type="EMBL" id="PZQ54088.1"/>
    </source>
</evidence>
<evidence type="ECO:0000256" key="8">
    <source>
        <dbReference type="ARBA" id="ARBA00023235"/>
    </source>
</evidence>
<gene>
    <name evidence="9" type="primary">trpF</name>
    <name evidence="11" type="ORF">DI555_13505</name>
</gene>
<dbReference type="InterPro" id="IPR011060">
    <property type="entry name" value="RibuloseP-bd_barrel"/>
</dbReference>
<feature type="domain" description="N-(5'phosphoribosyl) anthranilate isomerase (PRAI)" evidence="10">
    <location>
        <begin position="6"/>
        <end position="207"/>
    </location>
</feature>
<name>A0A2W5NNL9_9SPHN</name>
<dbReference type="CDD" id="cd00405">
    <property type="entry name" value="PRAI"/>
    <property type="match status" value="1"/>
</dbReference>
<dbReference type="InterPro" id="IPR013785">
    <property type="entry name" value="Aldolase_TIM"/>
</dbReference>
<dbReference type="Pfam" id="PF00697">
    <property type="entry name" value="PRAI"/>
    <property type="match status" value="1"/>
</dbReference>
<evidence type="ECO:0000256" key="4">
    <source>
        <dbReference type="ARBA" id="ARBA00022272"/>
    </source>
</evidence>
<comment type="pathway">
    <text evidence="2 9">Amino-acid biosynthesis; L-tryptophan biosynthesis; L-tryptophan from chorismate: step 3/5.</text>
</comment>
<evidence type="ECO:0000256" key="7">
    <source>
        <dbReference type="ARBA" id="ARBA00023141"/>
    </source>
</evidence>
<keyword evidence="7 9" id="KW-0057">Aromatic amino acid biosynthesis</keyword>
<evidence type="ECO:0000256" key="5">
    <source>
        <dbReference type="ARBA" id="ARBA00022605"/>
    </source>
</evidence>
<evidence type="ECO:0000256" key="9">
    <source>
        <dbReference type="HAMAP-Rule" id="MF_00135"/>
    </source>
</evidence>
<dbReference type="PANTHER" id="PTHR42894:SF1">
    <property type="entry name" value="N-(5'-PHOSPHORIBOSYL)ANTHRANILATE ISOMERASE"/>
    <property type="match status" value="1"/>
</dbReference>
<dbReference type="AlphaFoldDB" id="A0A2W5NNL9"/>
<evidence type="ECO:0000256" key="3">
    <source>
        <dbReference type="ARBA" id="ARBA00012572"/>
    </source>
</evidence>
<dbReference type="EC" id="5.3.1.24" evidence="3 9"/>
<dbReference type="PANTHER" id="PTHR42894">
    <property type="entry name" value="N-(5'-PHOSPHORIBOSYL)ANTHRANILATE ISOMERASE"/>
    <property type="match status" value="1"/>
</dbReference>
<sequence>MPTAAIKICGISTGEALEAAIRARAAHAGFVFFPKSPRNVTPAQAASLSDRAQGRIGKVGLFVDADDETIAQAVMSARLDALQLHGSESPERAAQLRARFGIAVWKALSVATAEDVARAGTYAGAVDLVLFDAKTPKGSLPGGMGLSFDWKLVANWKGPIAWGLAGGLTPENVAEAVRLTGTPLVDTSSGVERAPGVKDLDRIAAFARAVTAAGEAA</sequence>
<keyword evidence="8 9" id="KW-0413">Isomerase</keyword>
<evidence type="ECO:0000313" key="12">
    <source>
        <dbReference type="Proteomes" id="UP000249082"/>
    </source>
</evidence>
<dbReference type="HAMAP" id="MF_00135">
    <property type="entry name" value="PRAI"/>
    <property type="match status" value="1"/>
</dbReference>
<keyword evidence="5 9" id="KW-0028">Amino-acid biosynthesis</keyword>
<accession>A0A2W5NNL9</accession>